<comment type="caution">
    <text evidence="1">The sequence shown here is derived from an EMBL/GenBank/DDBJ whole genome shotgun (WGS) entry which is preliminary data.</text>
</comment>
<dbReference type="SUPFAM" id="SSF50494">
    <property type="entry name" value="Trypsin-like serine proteases"/>
    <property type="match status" value="1"/>
</dbReference>
<gene>
    <name evidence="1" type="ORF">PLOB_00000006</name>
</gene>
<organism evidence="1 2">
    <name type="scientific">Porites lobata</name>
    <dbReference type="NCBI Taxonomy" id="104759"/>
    <lineage>
        <taxon>Eukaryota</taxon>
        <taxon>Metazoa</taxon>
        <taxon>Cnidaria</taxon>
        <taxon>Anthozoa</taxon>
        <taxon>Hexacorallia</taxon>
        <taxon>Scleractinia</taxon>
        <taxon>Fungiina</taxon>
        <taxon>Poritidae</taxon>
        <taxon>Porites</taxon>
    </lineage>
</organism>
<evidence type="ECO:0000313" key="1">
    <source>
        <dbReference type="EMBL" id="CAH3032551.1"/>
    </source>
</evidence>
<keyword evidence="2" id="KW-1185">Reference proteome</keyword>
<protein>
    <recommendedName>
        <fullName evidence="3">Sacsin</fullName>
    </recommendedName>
</protein>
<proteinExistence type="predicted"/>
<sequence length="363" mass="41090">MKVELPVSMKVTIFLIFSKRVTHFEECEFENSSIVPYMIDKLAMEYLRAVHSQRIYSRDEAEHRVKDCFAGTFPDHVDLFLTGRDNYGIPKSHQTSKSVECKEACFLSDEQQDYWNLFKKVVEQRGNGSGFIFKDHFVITSSKFGDERVLFCEQRKIHISNAVIGKLSCEVAFVDVGKDLALLYCQDLKLNQSGIKPLQLSDFPLLTDRKQTVSFGYPRPYPSEKAFVVNAPVCGSIETPLGYTLMTLQLPLDLGFCGSPILYKVNGKWSVVGVVRIKEPFGEYISFDERQIIEKLCASSNPCKYDHNQTSSIDALAFRLINVLAACQTCNLYVLPGKYVIDFISKGIDIFLGRGKEAIPEAM</sequence>
<dbReference type="Gene3D" id="2.40.10.120">
    <property type="match status" value="1"/>
</dbReference>
<evidence type="ECO:0000313" key="2">
    <source>
        <dbReference type="Proteomes" id="UP001159405"/>
    </source>
</evidence>
<evidence type="ECO:0008006" key="3">
    <source>
        <dbReference type="Google" id="ProtNLM"/>
    </source>
</evidence>
<dbReference type="EMBL" id="CALNXK010000001">
    <property type="protein sequence ID" value="CAH3032551.1"/>
    <property type="molecule type" value="Genomic_DNA"/>
</dbReference>
<reference evidence="1 2" key="1">
    <citation type="submission" date="2022-05" db="EMBL/GenBank/DDBJ databases">
        <authorList>
            <consortium name="Genoscope - CEA"/>
            <person name="William W."/>
        </authorList>
    </citation>
    <scope>NUCLEOTIDE SEQUENCE [LARGE SCALE GENOMIC DNA]</scope>
</reference>
<accession>A0ABN8MRK4</accession>
<dbReference type="InterPro" id="IPR009003">
    <property type="entry name" value="Peptidase_S1_PA"/>
</dbReference>
<name>A0ABN8MRK4_9CNID</name>
<dbReference type="Proteomes" id="UP001159405">
    <property type="component" value="Unassembled WGS sequence"/>
</dbReference>